<reference evidence="1" key="1">
    <citation type="submission" date="2017-05" db="UniProtKB">
        <authorList>
            <consortium name="EnsemblMetazoa"/>
        </authorList>
    </citation>
    <scope>IDENTIFICATION</scope>
</reference>
<protein>
    <recommendedName>
        <fullName evidence="2">Reverse transcriptase domain-containing protein</fullName>
    </recommendedName>
</protein>
<dbReference type="EnsemblMetazoa" id="Aqu2.1.08339_001">
    <property type="protein sequence ID" value="Aqu2.1.08339_001"/>
    <property type="gene ID" value="Aqu2.1.08339"/>
</dbReference>
<name>A0A1X7T1N7_AMPQE</name>
<sequence length="102" mass="11662">RVMKQCKKMPCWKTPGPDGVQGFWIKKVTALHKSIASQFDKCAKTNPIYALLILNMASCLQRYTKCVITFVTRSEFSINKIKKLILYLCYSLGQKSLAKLKN</sequence>
<evidence type="ECO:0000313" key="1">
    <source>
        <dbReference type="EnsemblMetazoa" id="Aqu2.1.08339_001"/>
    </source>
</evidence>
<evidence type="ECO:0008006" key="2">
    <source>
        <dbReference type="Google" id="ProtNLM"/>
    </source>
</evidence>
<dbReference type="AlphaFoldDB" id="A0A1X7T1N7"/>
<organism evidence="1">
    <name type="scientific">Amphimedon queenslandica</name>
    <name type="common">Sponge</name>
    <dbReference type="NCBI Taxonomy" id="400682"/>
    <lineage>
        <taxon>Eukaryota</taxon>
        <taxon>Metazoa</taxon>
        <taxon>Porifera</taxon>
        <taxon>Demospongiae</taxon>
        <taxon>Heteroscleromorpha</taxon>
        <taxon>Haplosclerida</taxon>
        <taxon>Niphatidae</taxon>
        <taxon>Amphimedon</taxon>
    </lineage>
</organism>
<proteinExistence type="predicted"/>
<dbReference type="InParanoid" id="A0A1X7T1N7"/>
<accession>A0A1X7T1N7</accession>